<dbReference type="EMBL" id="JACOMF010000002">
    <property type="protein sequence ID" value="MBC4014155.1"/>
    <property type="molecule type" value="Genomic_DNA"/>
</dbReference>
<dbReference type="GO" id="GO:0033786">
    <property type="term" value="F:heptose-1-phosphate adenylyltransferase activity"/>
    <property type="evidence" value="ECO:0007669"/>
    <property type="project" value="TreeGrafter"/>
</dbReference>
<proteinExistence type="predicted"/>
<dbReference type="GO" id="GO:0033785">
    <property type="term" value="F:heptose 7-phosphate kinase activity"/>
    <property type="evidence" value="ECO:0007669"/>
    <property type="project" value="TreeGrafter"/>
</dbReference>
<feature type="domain" description="Carbohydrate kinase PfkB" evidence="2">
    <location>
        <begin position="38"/>
        <end position="334"/>
    </location>
</feature>
<dbReference type="Gene3D" id="3.40.1190.20">
    <property type="match status" value="1"/>
</dbReference>
<dbReference type="PANTHER" id="PTHR46969:SF1">
    <property type="entry name" value="BIFUNCTIONAL PROTEIN HLDE"/>
    <property type="match status" value="1"/>
</dbReference>
<keyword evidence="3" id="KW-0808">Transferase</keyword>
<dbReference type="InterPro" id="IPR011611">
    <property type="entry name" value="PfkB_dom"/>
</dbReference>
<sequence>MRYRNAMHGSAPGQTSAAGGPITTDLADAVRQLKRGAILVVGDAMLDRYVYGRVDRVSPEAPVPVLAVEREVALPGGAGNVVRNLTAIGAAVAFVSVVGDDQAGSDLTGLIGGQPGVEPWLLVQGGRATTTKTRFVATGQQIMRVDHEVVAPIHQRLADRLVRIAADAVAATKVMVLSDYGKGVLDGDTAARLIAAAQSAGRKVVVDPKGGDPARYAGADLILPDCAELAAATGLPTRTDAEIALAAAALRTTHGYGAVMVVRGEQGVTLVEDAPAGEAVQHIAADVAEVVDAAGAGDALLAVVATSLAAGLALPVAARLGALAAGIAIGKSGIAVVREDELLEVLTPGRMAMRKLASRSHAAERVERWRRAGLRVGFLAGSRAAGDAGLLAQARSWCDRLVVGLADGDALAGTLAEAPSVDLIVHFGAPTPVELIRLLRPDVLVQDPHRAPETVAGGELLQEWGGTVRRATPQPEPA</sequence>
<dbReference type="AlphaFoldDB" id="A0A9X0UF85"/>
<keyword evidence="4" id="KW-1185">Reference proteome</keyword>
<dbReference type="Pfam" id="PF00294">
    <property type="entry name" value="PfkB"/>
    <property type="match status" value="1"/>
</dbReference>
<gene>
    <name evidence="3" type="ORF">H7965_02365</name>
</gene>
<dbReference type="PANTHER" id="PTHR46969">
    <property type="entry name" value="BIFUNCTIONAL PROTEIN HLDE"/>
    <property type="match status" value="1"/>
</dbReference>
<evidence type="ECO:0000259" key="2">
    <source>
        <dbReference type="Pfam" id="PF00294"/>
    </source>
</evidence>
<name>A0A9X0UF85_9PROT</name>
<dbReference type="Proteomes" id="UP000600101">
    <property type="component" value="Unassembled WGS sequence"/>
</dbReference>
<evidence type="ECO:0000256" key="1">
    <source>
        <dbReference type="SAM" id="MobiDB-lite"/>
    </source>
</evidence>
<dbReference type="SUPFAM" id="SSF53613">
    <property type="entry name" value="Ribokinase-like"/>
    <property type="match status" value="1"/>
</dbReference>
<comment type="caution">
    <text evidence="3">The sequence shown here is derived from an EMBL/GenBank/DDBJ whole genome shotgun (WGS) entry which is preliminary data.</text>
</comment>
<reference evidence="3" key="1">
    <citation type="submission" date="2020-08" db="EMBL/GenBank/DDBJ databases">
        <authorList>
            <person name="Hu Y."/>
            <person name="Nguyen S.V."/>
            <person name="Li F."/>
            <person name="Fanning S."/>
        </authorList>
    </citation>
    <scope>NUCLEOTIDE SEQUENCE</scope>
    <source>
        <strain evidence="3">SYSU D8009</strain>
    </source>
</reference>
<protein>
    <submittedName>
        <fullName evidence="3">Bifunctional heptose 7-phosphate kinase/heptose 1-phosphate adenyltransferase</fullName>
    </submittedName>
</protein>
<organism evidence="3 4">
    <name type="scientific">Siccirubricoccus deserti</name>
    <dbReference type="NCBI Taxonomy" id="2013562"/>
    <lineage>
        <taxon>Bacteria</taxon>
        <taxon>Pseudomonadati</taxon>
        <taxon>Pseudomonadota</taxon>
        <taxon>Alphaproteobacteria</taxon>
        <taxon>Acetobacterales</taxon>
        <taxon>Roseomonadaceae</taxon>
        <taxon>Siccirubricoccus</taxon>
    </lineage>
</organism>
<dbReference type="GO" id="GO:0005829">
    <property type="term" value="C:cytosol"/>
    <property type="evidence" value="ECO:0007669"/>
    <property type="project" value="TreeGrafter"/>
</dbReference>
<keyword evidence="3" id="KW-0418">Kinase</keyword>
<accession>A0A9X0UF85</accession>
<dbReference type="InterPro" id="IPR029056">
    <property type="entry name" value="Ribokinase-like"/>
</dbReference>
<feature type="region of interest" description="Disordered" evidence="1">
    <location>
        <begin position="1"/>
        <end position="21"/>
    </location>
</feature>
<evidence type="ECO:0000313" key="3">
    <source>
        <dbReference type="EMBL" id="MBC4014155.1"/>
    </source>
</evidence>
<evidence type="ECO:0000313" key="4">
    <source>
        <dbReference type="Proteomes" id="UP000600101"/>
    </source>
</evidence>